<reference evidence="3" key="1">
    <citation type="submission" date="2020-05" db="EMBL/GenBank/DDBJ databases">
        <title>Mycena genomes resolve the evolution of fungal bioluminescence.</title>
        <authorList>
            <person name="Tsai I.J."/>
        </authorList>
    </citation>
    <scope>NUCLEOTIDE SEQUENCE</scope>
    <source>
        <strain evidence="3">CCC161011</strain>
    </source>
</reference>
<comment type="caution">
    <text evidence="3">The sequence shown here is derived from an EMBL/GenBank/DDBJ whole genome shotgun (WGS) entry which is preliminary data.</text>
</comment>
<keyword evidence="2" id="KW-0812">Transmembrane</keyword>
<proteinExistence type="predicted"/>
<feature type="compositionally biased region" description="Basic and acidic residues" evidence="1">
    <location>
        <begin position="197"/>
        <end position="215"/>
    </location>
</feature>
<keyword evidence="2" id="KW-1133">Transmembrane helix</keyword>
<evidence type="ECO:0000313" key="4">
    <source>
        <dbReference type="Proteomes" id="UP000620124"/>
    </source>
</evidence>
<dbReference type="AlphaFoldDB" id="A0A8H7CHC2"/>
<protein>
    <submittedName>
        <fullName evidence="3">Uncharacterized protein</fullName>
    </submittedName>
</protein>
<dbReference type="Proteomes" id="UP000620124">
    <property type="component" value="Unassembled WGS sequence"/>
</dbReference>
<dbReference type="OrthoDB" id="3069486at2759"/>
<feature type="region of interest" description="Disordered" evidence="1">
    <location>
        <begin position="197"/>
        <end position="224"/>
    </location>
</feature>
<evidence type="ECO:0000256" key="2">
    <source>
        <dbReference type="SAM" id="Phobius"/>
    </source>
</evidence>
<organism evidence="3 4">
    <name type="scientific">Mycena venus</name>
    <dbReference type="NCBI Taxonomy" id="2733690"/>
    <lineage>
        <taxon>Eukaryota</taxon>
        <taxon>Fungi</taxon>
        <taxon>Dikarya</taxon>
        <taxon>Basidiomycota</taxon>
        <taxon>Agaricomycotina</taxon>
        <taxon>Agaricomycetes</taxon>
        <taxon>Agaricomycetidae</taxon>
        <taxon>Agaricales</taxon>
        <taxon>Marasmiineae</taxon>
        <taxon>Mycenaceae</taxon>
        <taxon>Mycena</taxon>
    </lineage>
</organism>
<evidence type="ECO:0000256" key="1">
    <source>
        <dbReference type="SAM" id="MobiDB-lite"/>
    </source>
</evidence>
<dbReference type="EMBL" id="JACAZI010000023">
    <property type="protein sequence ID" value="KAF7336356.1"/>
    <property type="molecule type" value="Genomic_DNA"/>
</dbReference>
<keyword evidence="2" id="KW-0472">Membrane</keyword>
<name>A0A8H7CHC2_9AGAR</name>
<sequence length="224" mass="24345">MLRPMCKPPPERHRTCLQQAVVEVGAAGVAVVVAELAVVGLAAVELVEARLPAVGLAKLAAVPRALRLATQTHDKDGTPIPLPLSAVAIPLQHEMREIRGKERVQDKTARAAEAKEAWVQSLLRNPDGGTNLVIVPPLKPRRRAVEDMALTLPLPEGLKRIRKPAASREMPVPVSVRPVSGAADARQKKLDTELLAKLTRDDQAMTGKKCERNNDENNNNPRKK</sequence>
<feature type="transmembrane region" description="Helical" evidence="2">
    <location>
        <begin position="21"/>
        <end position="44"/>
    </location>
</feature>
<gene>
    <name evidence="3" type="ORF">MVEN_02184100</name>
</gene>
<evidence type="ECO:0000313" key="3">
    <source>
        <dbReference type="EMBL" id="KAF7336356.1"/>
    </source>
</evidence>
<keyword evidence="4" id="KW-1185">Reference proteome</keyword>
<accession>A0A8H7CHC2</accession>